<keyword evidence="1" id="KW-0472">Membrane</keyword>
<sequence length="460" mass="53538">MVDNQLIEEVIKKLYSVQNKLKNSLIIAIFKAHFADYDFSIENFTSLINEFINNNNKLGLLKETDLNDLYDELNRFLNYTDNENKMLSYKVPLLDSINIIIDYFNKLKDKPNIKIKVINQPKISEDEFSKRYDRLATLLNYSSEESNLILHTKLGNQPFKLFQNDSGSIIINTGISENDNISISKSRLIDIIYKNKNYSKDEVYLTVVIEKILDNTIFDNFERQNDFDGLPNIILESKIKDLEKKNFEVLGQFSELKNLFEKRETEFAEVSEILEKSKTLESEFDNAKEAVLKNIELKQATTYWEEQVEKYDKKYKFYFKTNIGIGVALIIITFLLINYTGLFITNIPDSADKKITETISQIAHSASFFNYIIFIMFTTIMVWMMKILVKIMLSNYHLAVDANERVIMLNTYLVLLEDGKGFKESDRKVILDNIFRQTNHGIITDETSVTVADIVSSFKK</sequence>
<name>A0AAD0X9T0_9BACT</name>
<evidence type="ECO:0000313" key="3">
    <source>
        <dbReference type="EMBL" id="AYJ79271.1"/>
    </source>
</evidence>
<dbReference type="AlphaFoldDB" id="A0AAD0X9T0"/>
<dbReference type="Pfam" id="PF19658">
    <property type="entry name" value="DUF6161"/>
    <property type="match status" value="1"/>
</dbReference>
<feature type="transmembrane region" description="Helical" evidence="1">
    <location>
        <begin position="323"/>
        <end position="348"/>
    </location>
</feature>
<keyword evidence="1" id="KW-1133">Transmembrane helix</keyword>
<proteinExistence type="predicted"/>
<dbReference type="InterPro" id="IPR046159">
    <property type="entry name" value="DUF6161"/>
</dbReference>
<dbReference type="GeneID" id="56460335"/>
<evidence type="ECO:0000313" key="4">
    <source>
        <dbReference type="Proteomes" id="UP000273809"/>
    </source>
</evidence>
<reference evidence="3 4" key="1">
    <citation type="submission" date="2018-10" db="EMBL/GenBank/DDBJ databases">
        <title>Complete genome sequences of Arcobacter cryaerophilus strains ATCC 43158 and ATCC 49615.</title>
        <authorList>
            <person name="Miller W.G."/>
            <person name="Yee E."/>
            <person name="Bono J.L."/>
        </authorList>
    </citation>
    <scope>NUCLEOTIDE SEQUENCE [LARGE SCALE GENOMIC DNA]</scope>
    <source>
        <strain evidence="3 4">ATCC 43158</strain>
    </source>
</reference>
<accession>A0AAD0X9T0</accession>
<feature type="transmembrane region" description="Helical" evidence="1">
    <location>
        <begin position="368"/>
        <end position="389"/>
    </location>
</feature>
<dbReference type="RefSeq" id="WP_121443260.1">
    <property type="nucleotide sequence ID" value="NZ_CP021072.1"/>
</dbReference>
<dbReference type="EMBL" id="CP032823">
    <property type="protein sequence ID" value="AYJ79271.1"/>
    <property type="molecule type" value="Genomic_DNA"/>
</dbReference>
<evidence type="ECO:0000256" key="1">
    <source>
        <dbReference type="SAM" id="Phobius"/>
    </source>
</evidence>
<feature type="domain" description="DUF6161" evidence="2">
    <location>
        <begin position="239"/>
        <end position="448"/>
    </location>
</feature>
<organism evidence="3 4">
    <name type="scientific">Aliarcobacter cryaerophilus ATCC 43158</name>
    <dbReference type="NCBI Taxonomy" id="1032070"/>
    <lineage>
        <taxon>Bacteria</taxon>
        <taxon>Pseudomonadati</taxon>
        <taxon>Campylobacterota</taxon>
        <taxon>Epsilonproteobacteria</taxon>
        <taxon>Campylobacterales</taxon>
        <taxon>Arcobacteraceae</taxon>
        <taxon>Aliarcobacter</taxon>
    </lineage>
</organism>
<protein>
    <submittedName>
        <fullName evidence="3">Membrane protein</fullName>
    </submittedName>
</protein>
<keyword evidence="1" id="KW-0812">Transmembrane</keyword>
<evidence type="ECO:0000259" key="2">
    <source>
        <dbReference type="Pfam" id="PF19658"/>
    </source>
</evidence>
<dbReference type="KEGG" id="acre:ACRYA_0107"/>
<dbReference type="Proteomes" id="UP000273809">
    <property type="component" value="Chromosome"/>
</dbReference>
<gene>
    <name evidence="3" type="ORF">ACRYA_0107</name>
</gene>